<comment type="caution">
    <text evidence="2">The sequence shown here is derived from an EMBL/GenBank/DDBJ whole genome shotgun (WGS) entry which is preliminary data.</text>
</comment>
<reference evidence="2" key="2">
    <citation type="submission" date="2020-09" db="EMBL/GenBank/DDBJ databases">
        <authorList>
            <person name="Sun Q."/>
            <person name="Ohkuma M."/>
        </authorList>
    </citation>
    <scope>NUCLEOTIDE SEQUENCE</scope>
    <source>
        <strain evidence="2">JCM 15325</strain>
    </source>
</reference>
<dbReference type="RefSeq" id="WP_188802942.1">
    <property type="nucleotide sequence ID" value="NZ_BMOK01000007.1"/>
</dbReference>
<keyword evidence="3" id="KW-1185">Reference proteome</keyword>
<name>A0A917S448_9BACL</name>
<evidence type="ECO:0000313" key="2">
    <source>
        <dbReference type="EMBL" id="GGL55722.1"/>
    </source>
</evidence>
<sequence>MGKVVSRVEERKNVEVEAQKNTKQVYINSFEAADIYANELFGKKLKEEYLGCFPYSLELIKLRKLRIKVKVDKDNGKERTDDLINVKFKWTIDDGDKLKEIYESKKQETEDRIKELELSKTSEKILKSEKELLSYFENVLKKVDDNFEGMNASDLRKYLYENGFTIGRKHYVHYKRSAAKSRTGQCLFINDKFVKPMIDWSRMNLSFVEGQEIDLARLLSAECLVSTSIEKTIKIDPHHILIIDDLPDTLNTMANVVEMKNGSLTVDRRTTDIESCLTDGEALLDAGKFEDGQSMMLLRQHMFKAAAFATNLQTFFEDIYKKREMVIPYDEWETENMFHETIPVKNIEMVVTPSCCKFLRFAYLKESKKEMWHYWVNLVDKNEHQIFGVCKHEKPSKLGYDTGNHILQQTSYQMINSMKMKSEDMDDILKYELNYIDKLKNDSNTFLKYLEETKNDVNSNEMIVNICNRNLNFICTDIFRKFKAKQIHNYVKNVRRGKVKLHGDYCVLFGNCLSYLFATVDELPEDELIGNQIYTKLFDDGKELVGFRNPNTSPSNILVARNTYKKRINRYFELSPNVVCVNTRQFPIQRILSGSDYDSDSIVLFDNDCLLNVAHRTWKKEEYPVCVNGITDGEPRKYRLITDDMFKIDNQLSVSQYLIGQIVNAGQLVMSKYWDLGGKGKGLNDGIAIATILSEVAIDLAKKYYNIDFGTEIKKLKKLSGFGHELPIFWKYRGKKNSKKDTYNDEIKCPMNFLEKKLDEIKNAEKKMNIDLFDLVDSMSVRNSNNQQISRLEEIMDDQNKKINELKSEIEGKSDDDEETIENKEKQMRIINGNLKKISRMKIAKETMINILKRASDGELDARVSVLNAIYKNDKETFIECFNEKVPQTKIL</sequence>
<organism evidence="2 3">
    <name type="scientific">Sporolactobacillus putidus</name>
    <dbReference type="NCBI Taxonomy" id="492735"/>
    <lineage>
        <taxon>Bacteria</taxon>
        <taxon>Bacillati</taxon>
        <taxon>Bacillota</taxon>
        <taxon>Bacilli</taxon>
        <taxon>Bacillales</taxon>
        <taxon>Sporolactobacillaceae</taxon>
        <taxon>Sporolactobacillus</taxon>
    </lineage>
</organism>
<reference evidence="2" key="1">
    <citation type="journal article" date="2014" name="Int. J. Syst. Evol. Microbiol.">
        <title>Complete genome sequence of Corynebacterium casei LMG S-19264T (=DSM 44701T), isolated from a smear-ripened cheese.</title>
        <authorList>
            <consortium name="US DOE Joint Genome Institute (JGI-PGF)"/>
            <person name="Walter F."/>
            <person name="Albersmeier A."/>
            <person name="Kalinowski J."/>
            <person name="Ruckert C."/>
        </authorList>
    </citation>
    <scope>NUCLEOTIDE SEQUENCE</scope>
    <source>
        <strain evidence="2">JCM 15325</strain>
    </source>
</reference>
<proteinExistence type="predicted"/>
<dbReference type="EMBL" id="BMOK01000007">
    <property type="protein sequence ID" value="GGL55722.1"/>
    <property type="molecule type" value="Genomic_DNA"/>
</dbReference>
<evidence type="ECO:0008006" key="4">
    <source>
        <dbReference type="Google" id="ProtNLM"/>
    </source>
</evidence>
<keyword evidence="1" id="KW-0175">Coiled coil</keyword>
<dbReference type="AlphaFoldDB" id="A0A917S448"/>
<accession>A0A917S448</accession>
<evidence type="ECO:0000256" key="1">
    <source>
        <dbReference type="SAM" id="Coils"/>
    </source>
</evidence>
<feature type="coiled-coil region" evidence="1">
    <location>
        <begin position="751"/>
        <end position="827"/>
    </location>
</feature>
<gene>
    <name evidence="2" type="ORF">GCM10007968_19800</name>
</gene>
<evidence type="ECO:0000313" key="3">
    <source>
        <dbReference type="Proteomes" id="UP000654670"/>
    </source>
</evidence>
<dbReference type="Proteomes" id="UP000654670">
    <property type="component" value="Unassembled WGS sequence"/>
</dbReference>
<protein>
    <recommendedName>
        <fullName evidence="4">RNA dependent RNA polymerase</fullName>
    </recommendedName>
</protein>